<name>M1HUL2_PBCVI</name>
<organism evidence="2 3">
    <name type="scientific">Paramecium bursaria Chlorella virus IL3A</name>
    <name type="common">PBCV-IL3A</name>
    <dbReference type="NCBI Taxonomy" id="46019"/>
    <lineage>
        <taxon>Viruses</taxon>
        <taxon>Varidnaviria</taxon>
        <taxon>Bamfordvirae</taxon>
        <taxon>Nucleocytoviricota</taxon>
        <taxon>Megaviricetes</taxon>
        <taxon>Algavirales</taxon>
        <taxon>Phycodnaviridae</taxon>
        <taxon>Chlorovirus</taxon>
        <taxon>Chlorovirus illinoense</taxon>
    </lineage>
</organism>
<dbReference type="Proteomes" id="UP000247091">
    <property type="component" value="Segment"/>
</dbReference>
<evidence type="ECO:0000313" key="3">
    <source>
        <dbReference type="Proteomes" id="UP000247091"/>
    </source>
</evidence>
<evidence type="ECO:0008006" key="4">
    <source>
        <dbReference type="Google" id="ProtNLM"/>
    </source>
</evidence>
<proteinExistence type="predicted"/>
<reference evidence="2 3" key="1">
    <citation type="submission" date="2012-10" db="EMBL/GenBank/DDBJ databases">
        <title>Towards defining the chloroviruses: a genomic journey through a genus of large DNA viruses.</title>
        <authorList>
            <person name="Jeanniard A."/>
            <person name="Dunigan D.D."/>
            <person name="Gurnon J.R."/>
            <person name="Agarkova I."/>
            <person name="Kang M."/>
            <person name="Vitek J."/>
            <person name="Duncan G."/>
            <person name="McClung O.W."/>
            <person name="Larsen M."/>
            <person name="Claverie J.-M."/>
            <person name="Van Etten J.L."/>
            <person name="Blanc G."/>
        </authorList>
    </citation>
    <scope>NUCLEOTIDE SEQUENCE [LARGE SCALE GENOMIC DNA]</scope>
</reference>
<organismHost>
    <name type="scientific">Chlorella</name>
    <dbReference type="NCBI Taxonomy" id="3071"/>
</organismHost>
<accession>M1HUL2</accession>
<dbReference type="InterPro" id="IPR015797">
    <property type="entry name" value="NUDIX_hydrolase-like_dom_sf"/>
</dbReference>
<dbReference type="EMBL" id="JX997169">
    <property type="protein sequence ID" value="AGE53879.1"/>
    <property type="molecule type" value="Genomic_DNA"/>
</dbReference>
<dbReference type="Gene3D" id="3.90.79.10">
    <property type="entry name" value="Nucleoside Triphosphate Pyrophosphohydrolase"/>
    <property type="match status" value="1"/>
</dbReference>
<gene>
    <name evidence="2" type="primary">IL-3A_366L</name>
    <name evidence="2" type="ORF">PBCVIL3A_366L</name>
</gene>
<protein>
    <recommendedName>
        <fullName evidence="4">Nudix hydrolase domain-containing protein</fullName>
    </recommendedName>
</protein>
<sequence>MNSSAGILPISRNDNGEVVFLIGKDSRDNVFSDFGGKTEKVDNGDPINTATREFYEETLGCMCNNPYDVRFRVKNMSIMLMGETKNKNQYRMFVLEVPFVKNINSQFKKVMNFMKYKNIGTNLIEKSELAWVTFNELLKIPKRQVFEDTLKSNYATLQRITTEDWKSLCKEFPLTSFEKKETQRSPTSSPDSKYIPPSRYKRMSPNSSP</sequence>
<feature type="region of interest" description="Disordered" evidence="1">
    <location>
        <begin position="178"/>
        <end position="209"/>
    </location>
</feature>
<evidence type="ECO:0000313" key="2">
    <source>
        <dbReference type="EMBL" id="AGE53879.1"/>
    </source>
</evidence>
<evidence type="ECO:0000256" key="1">
    <source>
        <dbReference type="SAM" id="MobiDB-lite"/>
    </source>
</evidence>
<dbReference type="SUPFAM" id="SSF55811">
    <property type="entry name" value="Nudix"/>
    <property type="match status" value="1"/>
</dbReference>